<evidence type="ECO:0000313" key="15">
    <source>
        <dbReference type="EMBL" id="OKL49893.1"/>
    </source>
</evidence>
<evidence type="ECO:0000256" key="13">
    <source>
        <dbReference type="HAMAP-Rule" id="MF_01588"/>
    </source>
</evidence>
<dbReference type="CDD" id="cd00114">
    <property type="entry name" value="LIGANc"/>
    <property type="match status" value="1"/>
</dbReference>
<dbReference type="InterPro" id="IPR036420">
    <property type="entry name" value="BRCT_dom_sf"/>
</dbReference>
<evidence type="ECO:0000313" key="16">
    <source>
        <dbReference type="Proteomes" id="UP000186785"/>
    </source>
</evidence>
<dbReference type="AlphaFoldDB" id="A0A1Q5PQX4"/>
<dbReference type="SUPFAM" id="SSF50249">
    <property type="entry name" value="Nucleic acid-binding proteins"/>
    <property type="match status" value="1"/>
</dbReference>
<keyword evidence="6 13" id="KW-0227">DNA damage</keyword>
<dbReference type="Proteomes" id="UP000186785">
    <property type="component" value="Unassembled WGS sequence"/>
</dbReference>
<dbReference type="SMART" id="SM00532">
    <property type="entry name" value="LIGANc"/>
    <property type="match status" value="1"/>
</dbReference>
<name>A0A1Q5PQX4_9ACTO</name>
<evidence type="ECO:0000256" key="8">
    <source>
        <dbReference type="ARBA" id="ARBA00022842"/>
    </source>
</evidence>
<dbReference type="PIRSF" id="PIRSF001604">
    <property type="entry name" value="LigA"/>
    <property type="match status" value="1"/>
</dbReference>
<dbReference type="Pfam" id="PF12826">
    <property type="entry name" value="HHH_2"/>
    <property type="match status" value="1"/>
</dbReference>
<evidence type="ECO:0000256" key="12">
    <source>
        <dbReference type="ARBA" id="ARBA00060881"/>
    </source>
</evidence>
<feature type="binding site" evidence="13">
    <location>
        <position position="472"/>
    </location>
    <ligand>
        <name>Zn(2+)</name>
        <dbReference type="ChEBI" id="CHEBI:29105"/>
    </ligand>
</feature>
<keyword evidence="4 13" id="KW-0235">DNA replication</keyword>
<dbReference type="Gene3D" id="3.30.470.30">
    <property type="entry name" value="DNA ligase/mRNA capping enzyme"/>
    <property type="match status" value="1"/>
</dbReference>
<dbReference type="Pfam" id="PF03120">
    <property type="entry name" value="OB_DNA_ligase"/>
    <property type="match status" value="1"/>
</dbReference>
<dbReference type="Gene3D" id="2.40.50.140">
    <property type="entry name" value="Nucleic acid-binding proteins"/>
    <property type="match status" value="1"/>
</dbReference>
<evidence type="ECO:0000256" key="7">
    <source>
        <dbReference type="ARBA" id="ARBA00022833"/>
    </source>
</evidence>
<evidence type="ECO:0000256" key="5">
    <source>
        <dbReference type="ARBA" id="ARBA00022723"/>
    </source>
</evidence>
<dbReference type="InterPro" id="IPR013839">
    <property type="entry name" value="DNAligase_adenylation"/>
</dbReference>
<dbReference type="SUPFAM" id="SSF56091">
    <property type="entry name" value="DNA ligase/mRNA capping enzyme, catalytic domain"/>
    <property type="match status" value="1"/>
</dbReference>
<dbReference type="PROSITE" id="PS50172">
    <property type="entry name" value="BRCT"/>
    <property type="match status" value="1"/>
</dbReference>
<dbReference type="SMART" id="SM00292">
    <property type="entry name" value="BRCT"/>
    <property type="match status" value="1"/>
</dbReference>
<evidence type="ECO:0000256" key="4">
    <source>
        <dbReference type="ARBA" id="ARBA00022705"/>
    </source>
</evidence>
<dbReference type="GO" id="GO:0006281">
    <property type="term" value="P:DNA repair"/>
    <property type="evidence" value="ECO:0007669"/>
    <property type="project" value="UniProtKB-KW"/>
</dbReference>
<sequence>MQIQPATPSEAEKQRWQELAEQIEAARAEYYDATPEALEAGLTTLSDAQFDQLYSELQELESRFPQLATKDSPTAQVGGSVTAAEGFTKVAHLQRMTSLEDVFSLAEVDDWFTRMAKSLGQKQPVITAEAKIDGLALSLVYEDGQLVRAVTRGDGNIGEDVTSNVLTITSIPRLLPAPHPQTVEVRGEVFCPLDDFAFFNQDREAMNRESLFTRVEMAKAGLKTRIGQQKIFVNPRNAAAGSLRRKESWLVARRPLDFLAHGVGQVTEAAGFEAPKTLSGWFEQLSQWHIQTSELTKVVSSLKDIHDYIDDLGKNRLSLRHGIDGVVLKINDRAAQESLGYTARVPRWACAYKYPPLEVHTRLHDIGVQVGRTGRVTPFAIMEPVLLDGSVVARATLHNPGEVARKGVKIGDLVVLRKAGDVIPEVLGPVLSARDGSERDFVMPTECPSCGHPIRPAKEGDADLRCLNAASCPAQLTERIAHLGARSALDIEGLGDQSALALTQPEANRELVAAALMGGHRVELETGQKLQLPESLQAEGQEAERREAAQALMPPAAQPVLHTEGALFALRAEDLKDVMIWQPILNEGQPTGDWRQLRYFYTQGTYRGPVDALEVVAEPQPTKSTVALLEQLEAAKESPLWRILVALSIRHVGPVAARDLAARFGSLEALQAASVEELSEVDGVGPQIAQSLNSWFEVDWHQQIIADWQAAGVNFSVGVQQDTETADLLAGLTLVVSGSVEGYTRDSAKEALAARGARVASSVSKKTSALVAGPGAGSKATKAQDLGVKIIPAERFGELLEKGAALLEEL</sequence>
<evidence type="ECO:0000259" key="14">
    <source>
        <dbReference type="PROSITE" id="PS50172"/>
    </source>
</evidence>
<reference evidence="15 16" key="1">
    <citation type="submission" date="2016-11" db="EMBL/GenBank/DDBJ databases">
        <title>Actinomyces gypaetusis sp. nov. isolated from the vulture Gypaetus barbatus in Qinghai Tibet Plateau China.</title>
        <authorList>
            <person name="Meng X."/>
        </authorList>
    </citation>
    <scope>NUCLEOTIDE SEQUENCE [LARGE SCALE GENOMIC DNA]</scope>
    <source>
        <strain evidence="15 16">VUL4_2</strain>
    </source>
</reference>
<comment type="cofactor">
    <cofactor evidence="13">
        <name>Mg(2+)</name>
        <dbReference type="ChEBI" id="CHEBI:18420"/>
    </cofactor>
    <cofactor evidence="13">
        <name>Mn(2+)</name>
        <dbReference type="ChEBI" id="CHEBI:29035"/>
    </cofactor>
</comment>
<feature type="binding site" evidence="13">
    <location>
        <position position="188"/>
    </location>
    <ligand>
        <name>NAD(+)</name>
        <dbReference type="ChEBI" id="CHEBI:57540"/>
    </ligand>
</feature>
<dbReference type="EMBL" id="MQSV01000001">
    <property type="protein sequence ID" value="OKL49893.1"/>
    <property type="molecule type" value="Genomic_DNA"/>
</dbReference>
<feature type="binding site" evidence="13">
    <location>
        <position position="447"/>
    </location>
    <ligand>
        <name>Zn(2+)</name>
        <dbReference type="ChEBI" id="CHEBI:29105"/>
    </ligand>
</feature>
<feature type="binding site" evidence="13">
    <location>
        <begin position="98"/>
        <end position="99"/>
    </location>
    <ligand>
        <name>NAD(+)</name>
        <dbReference type="ChEBI" id="CHEBI:57540"/>
    </ligand>
</feature>
<dbReference type="HAMAP" id="MF_01588">
    <property type="entry name" value="DNA_ligase_A"/>
    <property type="match status" value="1"/>
</dbReference>
<dbReference type="NCBIfam" id="NF005932">
    <property type="entry name" value="PRK07956.1"/>
    <property type="match status" value="1"/>
</dbReference>
<dbReference type="PANTHER" id="PTHR23389">
    <property type="entry name" value="CHROMOSOME TRANSMISSION FIDELITY FACTOR 18"/>
    <property type="match status" value="1"/>
</dbReference>
<dbReference type="GO" id="GO:0003911">
    <property type="term" value="F:DNA ligase (NAD+) activity"/>
    <property type="evidence" value="ECO:0007669"/>
    <property type="project" value="UniProtKB-UniRule"/>
</dbReference>
<dbReference type="InterPro" id="IPR010994">
    <property type="entry name" value="RuvA_2-like"/>
</dbReference>
<feature type="active site" description="N6-AMP-lysine intermediate" evidence="13">
    <location>
        <position position="131"/>
    </location>
</feature>
<feature type="binding site" evidence="13">
    <location>
        <position position="450"/>
    </location>
    <ligand>
        <name>Zn(2+)</name>
        <dbReference type="ChEBI" id="CHEBI:29105"/>
    </ligand>
</feature>
<dbReference type="FunFam" id="1.10.150.20:FF:000006">
    <property type="entry name" value="DNA ligase"/>
    <property type="match status" value="1"/>
</dbReference>
<dbReference type="GO" id="GO:0005829">
    <property type="term" value="C:cytosol"/>
    <property type="evidence" value="ECO:0007669"/>
    <property type="project" value="TreeGrafter"/>
</dbReference>
<dbReference type="SUPFAM" id="SSF47781">
    <property type="entry name" value="RuvA domain 2-like"/>
    <property type="match status" value="1"/>
</dbReference>
<keyword evidence="16" id="KW-1185">Reference proteome</keyword>
<keyword evidence="10 13" id="KW-0234">DNA repair</keyword>
<dbReference type="PROSITE" id="PS01056">
    <property type="entry name" value="DNA_LIGASE_N2"/>
    <property type="match status" value="1"/>
</dbReference>
<dbReference type="Gene3D" id="6.20.10.30">
    <property type="match status" value="1"/>
</dbReference>
<dbReference type="InterPro" id="IPR004150">
    <property type="entry name" value="NAD_DNA_ligase_OB"/>
</dbReference>
<feature type="binding site" evidence="13">
    <location>
        <position position="353"/>
    </location>
    <ligand>
        <name>NAD(+)</name>
        <dbReference type="ChEBI" id="CHEBI:57540"/>
    </ligand>
</feature>
<proteinExistence type="inferred from homology"/>
<dbReference type="InterPro" id="IPR018239">
    <property type="entry name" value="DNA_ligase_AS"/>
</dbReference>
<feature type="binding site" evidence="13">
    <location>
        <position position="329"/>
    </location>
    <ligand>
        <name>NAD(+)</name>
        <dbReference type="ChEBI" id="CHEBI:57540"/>
    </ligand>
</feature>
<keyword evidence="3 13" id="KW-0436">Ligase</keyword>
<dbReference type="PROSITE" id="PS01055">
    <property type="entry name" value="DNA_LIGASE_N1"/>
    <property type="match status" value="1"/>
</dbReference>
<comment type="function">
    <text evidence="13">DNA ligase that catalyzes the formation of phosphodiester linkages between 5'-phosphoryl and 3'-hydroxyl groups in double-stranded DNA using NAD as a coenzyme and as the energy source for the reaction. It is essential for DNA replication and repair of damaged DNA.</text>
</comment>
<dbReference type="InterPro" id="IPR012340">
    <property type="entry name" value="NA-bd_OB-fold"/>
</dbReference>
<keyword evidence="13" id="KW-0464">Manganese</keyword>
<feature type="binding site" evidence="13">
    <location>
        <position position="129"/>
    </location>
    <ligand>
        <name>NAD(+)</name>
        <dbReference type="ChEBI" id="CHEBI:57540"/>
    </ligand>
</feature>
<evidence type="ECO:0000256" key="6">
    <source>
        <dbReference type="ARBA" id="ARBA00022763"/>
    </source>
</evidence>
<dbReference type="InterPro" id="IPR013840">
    <property type="entry name" value="DNAligase_N"/>
</dbReference>
<comment type="catalytic activity">
    <reaction evidence="11 13">
        <text>NAD(+) + (deoxyribonucleotide)n-3'-hydroxyl + 5'-phospho-(deoxyribonucleotide)m = (deoxyribonucleotide)n+m + AMP + beta-nicotinamide D-nucleotide.</text>
        <dbReference type="EC" id="6.5.1.2"/>
    </reaction>
</comment>
<evidence type="ECO:0000256" key="1">
    <source>
        <dbReference type="ARBA" id="ARBA00012722"/>
    </source>
</evidence>
<evidence type="ECO:0000256" key="2">
    <source>
        <dbReference type="ARBA" id="ARBA00013308"/>
    </source>
</evidence>
<dbReference type="EC" id="6.5.1.2" evidence="1 13"/>
<dbReference type="Pfam" id="PF03119">
    <property type="entry name" value="DNA_ligase_ZBD"/>
    <property type="match status" value="1"/>
</dbReference>
<evidence type="ECO:0000256" key="11">
    <source>
        <dbReference type="ARBA" id="ARBA00034005"/>
    </source>
</evidence>
<dbReference type="Pfam" id="PF01653">
    <property type="entry name" value="DNA_ligase_aden"/>
    <property type="match status" value="2"/>
</dbReference>
<dbReference type="InterPro" id="IPR001679">
    <property type="entry name" value="DNA_ligase"/>
</dbReference>
<evidence type="ECO:0000256" key="9">
    <source>
        <dbReference type="ARBA" id="ARBA00023027"/>
    </source>
</evidence>
<keyword evidence="9 13" id="KW-0520">NAD</keyword>
<dbReference type="Pfam" id="PF00533">
    <property type="entry name" value="BRCT"/>
    <property type="match status" value="1"/>
</dbReference>
<dbReference type="InterPro" id="IPR041663">
    <property type="entry name" value="DisA/LigA_HHH"/>
</dbReference>
<dbReference type="InterPro" id="IPR033136">
    <property type="entry name" value="DNA_ligase_CS"/>
</dbReference>
<dbReference type="InterPro" id="IPR004149">
    <property type="entry name" value="Znf_DNAligase_C4"/>
</dbReference>
<organism evidence="15 16">
    <name type="scientific">Boudabousia liubingyangii</name>
    <dbReference type="NCBI Taxonomy" id="1921764"/>
    <lineage>
        <taxon>Bacteria</taxon>
        <taxon>Bacillati</taxon>
        <taxon>Actinomycetota</taxon>
        <taxon>Actinomycetes</taxon>
        <taxon>Actinomycetales</taxon>
        <taxon>Actinomycetaceae</taxon>
        <taxon>Boudabousia</taxon>
    </lineage>
</organism>
<feature type="binding site" evidence="13">
    <location>
        <begin position="47"/>
        <end position="51"/>
    </location>
    <ligand>
        <name>NAD(+)</name>
        <dbReference type="ChEBI" id="CHEBI:57540"/>
    </ligand>
</feature>
<feature type="binding site" evidence="13">
    <location>
        <position position="466"/>
    </location>
    <ligand>
        <name>Zn(2+)</name>
        <dbReference type="ChEBI" id="CHEBI:29105"/>
    </ligand>
</feature>
<keyword evidence="7 13" id="KW-0862">Zinc</keyword>
<keyword evidence="8 13" id="KW-0460">Magnesium</keyword>
<dbReference type="PANTHER" id="PTHR23389:SF9">
    <property type="entry name" value="DNA LIGASE"/>
    <property type="match status" value="1"/>
</dbReference>
<accession>A0A1Q5PQX4</accession>
<dbReference type="FunFam" id="2.40.50.140:FF:000012">
    <property type="entry name" value="DNA ligase"/>
    <property type="match status" value="1"/>
</dbReference>
<dbReference type="GO" id="GO:0046872">
    <property type="term" value="F:metal ion binding"/>
    <property type="evidence" value="ECO:0007669"/>
    <property type="project" value="UniProtKB-KW"/>
</dbReference>
<dbReference type="SUPFAM" id="SSF52113">
    <property type="entry name" value="BRCT domain"/>
    <property type="match status" value="1"/>
</dbReference>
<evidence type="ECO:0000256" key="10">
    <source>
        <dbReference type="ARBA" id="ARBA00023204"/>
    </source>
</evidence>
<feature type="domain" description="BRCT" evidence="14">
    <location>
        <begin position="724"/>
        <end position="810"/>
    </location>
</feature>
<dbReference type="Gene3D" id="1.10.287.610">
    <property type="entry name" value="Helix hairpin bin"/>
    <property type="match status" value="1"/>
</dbReference>
<gene>
    <name evidence="13" type="primary">ligA</name>
    <name evidence="15" type="ORF">BSR29_02585</name>
</gene>
<dbReference type="Gene3D" id="3.40.50.10190">
    <property type="entry name" value="BRCT domain"/>
    <property type="match status" value="1"/>
</dbReference>
<dbReference type="STRING" id="1921764.BSR28_08565"/>
<comment type="caution">
    <text evidence="15">The sequence shown here is derived from an EMBL/GenBank/DDBJ whole genome shotgun (WGS) entry which is preliminary data.</text>
</comment>
<dbReference type="GO" id="GO:0006260">
    <property type="term" value="P:DNA replication"/>
    <property type="evidence" value="ECO:0007669"/>
    <property type="project" value="UniProtKB-KW"/>
</dbReference>
<dbReference type="InterPro" id="IPR001357">
    <property type="entry name" value="BRCT_dom"/>
</dbReference>
<comment type="similarity">
    <text evidence="12 13">Belongs to the NAD-dependent DNA ligase family. LigA subfamily.</text>
</comment>
<dbReference type="CDD" id="cd17748">
    <property type="entry name" value="BRCT_DNA_ligase_like"/>
    <property type="match status" value="1"/>
</dbReference>
<feature type="binding site" evidence="13">
    <location>
        <position position="152"/>
    </location>
    <ligand>
        <name>NAD(+)</name>
        <dbReference type="ChEBI" id="CHEBI:57540"/>
    </ligand>
</feature>
<dbReference type="Gene3D" id="1.10.150.20">
    <property type="entry name" value="5' to 3' exonuclease, C-terminal subdomain"/>
    <property type="match status" value="2"/>
</dbReference>
<evidence type="ECO:0000256" key="3">
    <source>
        <dbReference type="ARBA" id="ARBA00022598"/>
    </source>
</evidence>
<keyword evidence="5 13" id="KW-0479">Metal-binding</keyword>
<protein>
    <recommendedName>
        <fullName evidence="2 13">DNA ligase</fullName>
        <ecNumber evidence="1 13">6.5.1.2</ecNumber>
    </recommendedName>
    <alternativeName>
        <fullName evidence="13">Polydeoxyribonucleotide synthase [NAD(+)]</fullName>
    </alternativeName>
</protein>